<evidence type="ECO:0000256" key="1">
    <source>
        <dbReference type="SAM" id="MobiDB-lite"/>
    </source>
</evidence>
<evidence type="ECO:0000313" key="3">
    <source>
        <dbReference type="EMBL" id="KAK3367316.1"/>
    </source>
</evidence>
<feature type="region of interest" description="Disordered" evidence="1">
    <location>
        <begin position="188"/>
        <end position="227"/>
    </location>
</feature>
<protein>
    <recommendedName>
        <fullName evidence="2">Clr5 domain-containing protein</fullName>
    </recommendedName>
</protein>
<dbReference type="PANTHER" id="PTHR38788:SF3">
    <property type="entry name" value="CLR5 DOMAIN-CONTAINING PROTEIN"/>
    <property type="match status" value="1"/>
</dbReference>
<reference evidence="3" key="2">
    <citation type="submission" date="2023-06" db="EMBL/GenBank/DDBJ databases">
        <authorList>
            <consortium name="Lawrence Berkeley National Laboratory"/>
            <person name="Haridas S."/>
            <person name="Hensen N."/>
            <person name="Bonometti L."/>
            <person name="Westerberg I."/>
            <person name="Brannstrom I.O."/>
            <person name="Guillou S."/>
            <person name="Cros-Aarteil S."/>
            <person name="Calhoun S."/>
            <person name="Kuo A."/>
            <person name="Mondo S."/>
            <person name="Pangilinan J."/>
            <person name="Riley R."/>
            <person name="Labutti K."/>
            <person name="Andreopoulos B."/>
            <person name="Lipzen A."/>
            <person name="Chen C."/>
            <person name="Yanf M."/>
            <person name="Daum C."/>
            <person name="Ng V."/>
            <person name="Clum A."/>
            <person name="Steindorff A."/>
            <person name="Ohm R."/>
            <person name="Martin F."/>
            <person name="Silar P."/>
            <person name="Natvig D."/>
            <person name="Lalanne C."/>
            <person name="Gautier V."/>
            <person name="Ament-Velasquez S.L."/>
            <person name="Kruys A."/>
            <person name="Hutchinson M.I."/>
            <person name="Powell A.J."/>
            <person name="Barry K."/>
            <person name="Miller A.N."/>
            <person name="Grigoriev I.V."/>
            <person name="Debuchy R."/>
            <person name="Gladieux P."/>
            <person name="Thoren M.H."/>
            <person name="Johannesson H."/>
        </authorList>
    </citation>
    <scope>NUCLEOTIDE SEQUENCE</scope>
    <source>
        <strain evidence="3">CBS 958.72</strain>
    </source>
</reference>
<name>A0AAE0N1D8_9PEZI</name>
<accession>A0AAE0N1D8</accession>
<feature type="compositionally biased region" description="Basic and acidic residues" evidence="1">
    <location>
        <begin position="103"/>
        <end position="116"/>
    </location>
</feature>
<dbReference type="Pfam" id="PF14420">
    <property type="entry name" value="Clr5"/>
    <property type="match status" value="1"/>
</dbReference>
<dbReference type="Proteomes" id="UP001287356">
    <property type="component" value="Unassembled WGS sequence"/>
</dbReference>
<dbReference type="PANTHER" id="PTHR38788">
    <property type="entry name" value="CLR5 DOMAIN-CONTAINING PROTEIN"/>
    <property type="match status" value="1"/>
</dbReference>
<sequence length="603" mass="68634">MISLRPQFDFAHPSRCCSSNPGDGEVARYWEARASDPCISDGEMSSSPPPQALLNGAIEFFPPLAEYNLVSVDSRSPPTTPTHPIRGVLHEVHEVGDGNDSSTHGHDHNFKGHESDGSSEASAPRCLIPNSSADWEAKKSIIKEYYMEQNLILNDVIAIMQEQHRFKATARMYKGQFAKWKWTKYNKSGKPGTTKPPCSRTARRKGVVARSESRDAERAPRDCHPPKQYLTTQEYLPCQEYHSSTSPSLLPLLYQNDEAFQLEVALSAYSAYISAWCQRKTPWRTEPYPGGAAARKVSILQQFNVAFNHFNYGRSEKGGNALRQAFRKVEDAVANELDVEAIWDCCLAVPQLALTRGWADILVMFTEYLYEIASVKKPGHPITQIAMNIYRLARQSDKCALQSYIAHGWGLWVNLVTQLRGSQDYVTIHLKRGYVILMNPEMSIVATLLEDFEGSVRSSLATEGEVNTTNRILELEQLLVRMYIPLFSAESTIRARVMLSGVVQRLRDKHGNKNVPQPCWDYVDRYEFFSAHHFLASIEDHMGEHEKAADYRRRSLESPKDRFWYQTAQRLCDYLQSQPQSLDRVEEAETILRQTRELTWLTD</sequence>
<organism evidence="3 4">
    <name type="scientific">Lasiosphaeria ovina</name>
    <dbReference type="NCBI Taxonomy" id="92902"/>
    <lineage>
        <taxon>Eukaryota</taxon>
        <taxon>Fungi</taxon>
        <taxon>Dikarya</taxon>
        <taxon>Ascomycota</taxon>
        <taxon>Pezizomycotina</taxon>
        <taxon>Sordariomycetes</taxon>
        <taxon>Sordariomycetidae</taxon>
        <taxon>Sordariales</taxon>
        <taxon>Lasiosphaeriaceae</taxon>
        <taxon>Lasiosphaeria</taxon>
    </lineage>
</organism>
<dbReference type="InterPro" id="IPR025676">
    <property type="entry name" value="Clr5_dom"/>
</dbReference>
<proteinExistence type="predicted"/>
<evidence type="ECO:0000259" key="2">
    <source>
        <dbReference type="Pfam" id="PF14420"/>
    </source>
</evidence>
<comment type="caution">
    <text evidence="3">The sequence shown here is derived from an EMBL/GenBank/DDBJ whole genome shotgun (WGS) entry which is preliminary data.</text>
</comment>
<feature type="region of interest" description="Disordered" evidence="1">
    <location>
        <begin position="95"/>
        <end position="126"/>
    </location>
</feature>
<feature type="domain" description="Clr5" evidence="2">
    <location>
        <begin position="132"/>
        <end position="184"/>
    </location>
</feature>
<dbReference type="EMBL" id="JAULSN010000007">
    <property type="protein sequence ID" value="KAK3367316.1"/>
    <property type="molecule type" value="Genomic_DNA"/>
</dbReference>
<dbReference type="AlphaFoldDB" id="A0AAE0N1D8"/>
<feature type="compositionally biased region" description="Basic and acidic residues" evidence="1">
    <location>
        <begin position="211"/>
        <end position="225"/>
    </location>
</feature>
<gene>
    <name evidence="3" type="ORF">B0T24DRAFT_635502</name>
</gene>
<evidence type="ECO:0000313" key="4">
    <source>
        <dbReference type="Proteomes" id="UP001287356"/>
    </source>
</evidence>
<keyword evidence="4" id="KW-1185">Reference proteome</keyword>
<reference evidence="3" key="1">
    <citation type="journal article" date="2023" name="Mol. Phylogenet. Evol.">
        <title>Genome-scale phylogeny and comparative genomics of the fungal order Sordariales.</title>
        <authorList>
            <person name="Hensen N."/>
            <person name="Bonometti L."/>
            <person name="Westerberg I."/>
            <person name="Brannstrom I.O."/>
            <person name="Guillou S."/>
            <person name="Cros-Aarteil S."/>
            <person name="Calhoun S."/>
            <person name="Haridas S."/>
            <person name="Kuo A."/>
            <person name="Mondo S."/>
            <person name="Pangilinan J."/>
            <person name="Riley R."/>
            <person name="LaButti K."/>
            <person name="Andreopoulos B."/>
            <person name="Lipzen A."/>
            <person name="Chen C."/>
            <person name="Yan M."/>
            <person name="Daum C."/>
            <person name="Ng V."/>
            <person name="Clum A."/>
            <person name="Steindorff A."/>
            <person name="Ohm R.A."/>
            <person name="Martin F."/>
            <person name="Silar P."/>
            <person name="Natvig D.O."/>
            <person name="Lalanne C."/>
            <person name="Gautier V."/>
            <person name="Ament-Velasquez S.L."/>
            <person name="Kruys A."/>
            <person name="Hutchinson M.I."/>
            <person name="Powell A.J."/>
            <person name="Barry K."/>
            <person name="Miller A.N."/>
            <person name="Grigoriev I.V."/>
            <person name="Debuchy R."/>
            <person name="Gladieux P."/>
            <person name="Hiltunen Thoren M."/>
            <person name="Johannesson H."/>
        </authorList>
    </citation>
    <scope>NUCLEOTIDE SEQUENCE</scope>
    <source>
        <strain evidence="3">CBS 958.72</strain>
    </source>
</reference>